<evidence type="ECO:0000256" key="7">
    <source>
        <dbReference type="SAM" id="Coils"/>
    </source>
</evidence>
<keyword evidence="4 6" id="KW-0694">RNA-binding</keyword>
<sequence>METNKQDIDNKDNSLSPNNNEIYKENPLINEAIEFDLRKNRWTYEDKDRNEYEYDDKRGIWILSTDEELIRRQQEAYAVEGVDESAPVNKQRKRKKRAEEGEKENQTFNKKLNTAPKNTAVYISNLPPDVTEDEIRERFSKCGVISENIDTGKPRIKIYMNERGEPKGDAMVVFFREESVKLAIQLLDDTCLRVDDKNGQKMRVQQADVSYKKSQYNVVKRSMNEKRKLQQKLKKLSDKVSEWDDNSSAASSGRWSKVIILKHMFTLKELEDDITLIMDLKEDIWEECSKIGNVTNVVLFDLEPEGVVSVRFSDEESALACVKMMNGRYFGGKVVEAQIYDGKVRYRKSSNKTIDENDIDEQARLEKFGNWLESGE</sequence>
<dbReference type="GO" id="GO:0003723">
    <property type="term" value="F:RNA binding"/>
    <property type="evidence" value="ECO:0007669"/>
    <property type="project" value="UniProtKB-UniRule"/>
</dbReference>
<dbReference type="GeneID" id="28938861"/>
<reference evidence="11" key="1">
    <citation type="journal article" date="2016" name="Nat. Commun.">
        <title>Genome analysis of three Pneumocystis species reveals adaptation mechanisms to life exclusively in mammalian hosts.</title>
        <authorList>
            <person name="Ma L."/>
            <person name="Chen Z."/>
            <person name="Huang D.W."/>
            <person name="Kutty G."/>
            <person name="Ishihara M."/>
            <person name="Wang H."/>
            <person name="Abouelleil A."/>
            <person name="Bishop L."/>
            <person name="Davey E."/>
            <person name="Deng R."/>
            <person name="Deng X."/>
            <person name="Fan L."/>
            <person name="Fantoni G."/>
            <person name="Fitzgerald M."/>
            <person name="Gogineni E."/>
            <person name="Goldberg J.M."/>
            <person name="Handley G."/>
            <person name="Hu X."/>
            <person name="Huber C."/>
            <person name="Jiao X."/>
            <person name="Jones K."/>
            <person name="Levin J.Z."/>
            <person name="Liu Y."/>
            <person name="Macdonald P."/>
            <person name="Melnikov A."/>
            <person name="Raley C."/>
            <person name="Sassi M."/>
            <person name="Sherman B.T."/>
            <person name="Song X."/>
            <person name="Sykes S."/>
            <person name="Tran B."/>
            <person name="Walsh L."/>
            <person name="Xia Y."/>
            <person name="Yang J."/>
            <person name="Young S."/>
            <person name="Zeng Q."/>
            <person name="Zheng X."/>
            <person name="Stephens R."/>
            <person name="Nusbaum C."/>
            <person name="Birren B.W."/>
            <person name="Azadi P."/>
            <person name="Lempicki R.A."/>
            <person name="Cuomo C.A."/>
            <person name="Kovacs J.A."/>
        </authorList>
    </citation>
    <scope>NUCLEOTIDE SEQUENCE [LARGE SCALE GENOMIC DNA]</scope>
    <source>
        <strain evidence="11">RU7</strain>
    </source>
</reference>
<organism evidence="10 11">
    <name type="scientific">Pneumocystis jirovecii (strain RU7)</name>
    <name type="common">Human pneumocystis pneumonia agent</name>
    <dbReference type="NCBI Taxonomy" id="1408657"/>
    <lineage>
        <taxon>Eukaryota</taxon>
        <taxon>Fungi</taxon>
        <taxon>Dikarya</taxon>
        <taxon>Ascomycota</taxon>
        <taxon>Taphrinomycotina</taxon>
        <taxon>Pneumocystomycetes</taxon>
        <taxon>Pneumocystaceae</taxon>
        <taxon>Pneumocystis</taxon>
    </lineage>
</organism>
<keyword evidence="2" id="KW-0507">mRNA processing</keyword>
<evidence type="ECO:0000313" key="11">
    <source>
        <dbReference type="Proteomes" id="UP000053447"/>
    </source>
</evidence>
<dbReference type="AlphaFoldDB" id="A0A0W4ZV39"/>
<dbReference type="InterPro" id="IPR034392">
    <property type="entry name" value="TatSF1-like_RRM1"/>
</dbReference>
<name>A0A0W4ZV39_PNEJ7</name>
<dbReference type="SUPFAM" id="SSF54928">
    <property type="entry name" value="RNA-binding domain, RBD"/>
    <property type="match status" value="2"/>
</dbReference>
<dbReference type="PANTHER" id="PTHR15608:SF0">
    <property type="entry name" value="HIV TAT-SPECIFIC FACTOR 1"/>
    <property type="match status" value="1"/>
</dbReference>
<protein>
    <recommendedName>
        <fullName evidence="9">RRM domain-containing protein</fullName>
    </recommendedName>
</protein>
<dbReference type="Proteomes" id="UP000053447">
    <property type="component" value="Unassembled WGS sequence"/>
</dbReference>
<dbReference type="PANTHER" id="PTHR15608">
    <property type="entry name" value="SPLICING FACTOR U2AF-ASSOCIATED PROTEIN 2"/>
    <property type="match status" value="1"/>
</dbReference>
<keyword evidence="7" id="KW-0175">Coiled coil</keyword>
<dbReference type="CDD" id="cd12281">
    <property type="entry name" value="RRM1_TatSF1_like"/>
    <property type="match status" value="1"/>
</dbReference>
<comment type="similarity">
    <text evidence="1">Belongs to the HTATSF1 family.</text>
</comment>
<dbReference type="InterPro" id="IPR035979">
    <property type="entry name" value="RBD_domain_sf"/>
</dbReference>
<dbReference type="VEuPathDB" id="FungiDB:T551_00339"/>
<keyword evidence="3" id="KW-0677">Repeat</keyword>
<proteinExistence type="inferred from homology"/>
<evidence type="ECO:0000259" key="9">
    <source>
        <dbReference type="PROSITE" id="PS50102"/>
    </source>
</evidence>
<dbReference type="GO" id="GO:0000398">
    <property type="term" value="P:mRNA splicing, via spliceosome"/>
    <property type="evidence" value="ECO:0007669"/>
    <property type="project" value="InterPro"/>
</dbReference>
<dbReference type="PROSITE" id="PS50102">
    <property type="entry name" value="RRM"/>
    <property type="match status" value="1"/>
</dbReference>
<dbReference type="Pfam" id="PF00076">
    <property type="entry name" value="RRM_1"/>
    <property type="match status" value="2"/>
</dbReference>
<evidence type="ECO:0000256" key="2">
    <source>
        <dbReference type="ARBA" id="ARBA00022664"/>
    </source>
</evidence>
<feature type="compositionally biased region" description="Basic and acidic residues" evidence="8">
    <location>
        <begin position="1"/>
        <end position="12"/>
    </location>
</feature>
<dbReference type="STRING" id="1408657.A0A0W4ZV39"/>
<dbReference type="InterPro" id="IPR012677">
    <property type="entry name" value="Nucleotide-bd_a/b_plait_sf"/>
</dbReference>
<dbReference type="EMBL" id="LFWA01000002">
    <property type="protein sequence ID" value="KTW32248.1"/>
    <property type="molecule type" value="Genomic_DNA"/>
</dbReference>
<comment type="caution">
    <text evidence="10">The sequence shown here is derived from an EMBL/GenBank/DDBJ whole genome shotgun (WGS) entry which is preliminary data.</text>
</comment>
<dbReference type="FunFam" id="3.30.70.330:FF:000329">
    <property type="entry name" value="splicing factor U2AF-associated protein 2"/>
    <property type="match status" value="1"/>
</dbReference>
<gene>
    <name evidence="10" type="ORF">T551_00339</name>
</gene>
<evidence type="ECO:0000256" key="1">
    <source>
        <dbReference type="ARBA" id="ARBA00007747"/>
    </source>
</evidence>
<evidence type="ECO:0000256" key="4">
    <source>
        <dbReference type="ARBA" id="ARBA00022884"/>
    </source>
</evidence>
<dbReference type="GO" id="GO:0005686">
    <property type="term" value="C:U2 snRNP"/>
    <property type="evidence" value="ECO:0007669"/>
    <property type="project" value="EnsemblFungi"/>
</dbReference>
<dbReference type="GO" id="GO:0005684">
    <property type="term" value="C:U2-type spliceosomal complex"/>
    <property type="evidence" value="ECO:0007669"/>
    <property type="project" value="EnsemblFungi"/>
</dbReference>
<dbReference type="RefSeq" id="XP_018230940.1">
    <property type="nucleotide sequence ID" value="XM_018372606.1"/>
</dbReference>
<evidence type="ECO:0000256" key="8">
    <source>
        <dbReference type="SAM" id="MobiDB-lite"/>
    </source>
</evidence>
<dbReference type="FunFam" id="3.30.70.330:FF:000105">
    <property type="entry name" value="HIV Tat-specific factor 1 homolog"/>
    <property type="match status" value="1"/>
</dbReference>
<dbReference type="CDD" id="cd12285">
    <property type="entry name" value="RRM3_RBM39_like"/>
    <property type="match status" value="1"/>
</dbReference>
<evidence type="ECO:0000256" key="6">
    <source>
        <dbReference type="PROSITE-ProRule" id="PRU00176"/>
    </source>
</evidence>
<dbReference type="OrthoDB" id="10258585at2759"/>
<keyword evidence="11" id="KW-1185">Reference proteome</keyword>
<feature type="region of interest" description="Disordered" evidence="8">
    <location>
        <begin position="81"/>
        <end position="109"/>
    </location>
</feature>
<accession>A0A0W4ZV39</accession>
<evidence type="ECO:0000256" key="3">
    <source>
        <dbReference type="ARBA" id="ARBA00022737"/>
    </source>
</evidence>
<evidence type="ECO:0000256" key="5">
    <source>
        <dbReference type="ARBA" id="ARBA00023187"/>
    </source>
</evidence>
<feature type="coiled-coil region" evidence="7">
    <location>
        <begin position="219"/>
        <end position="246"/>
    </location>
</feature>
<dbReference type="Gene3D" id="3.30.70.330">
    <property type="match status" value="2"/>
</dbReference>
<feature type="domain" description="RRM" evidence="9">
    <location>
        <begin position="119"/>
        <end position="209"/>
    </location>
</feature>
<feature type="region of interest" description="Disordered" evidence="8">
    <location>
        <begin position="1"/>
        <end position="23"/>
    </location>
</feature>
<keyword evidence="5" id="KW-0508">mRNA splicing</keyword>
<evidence type="ECO:0000313" key="10">
    <source>
        <dbReference type="EMBL" id="KTW32248.1"/>
    </source>
</evidence>
<dbReference type="InterPro" id="IPR000504">
    <property type="entry name" value="RRM_dom"/>
</dbReference>
<dbReference type="eggNOG" id="KOG1548">
    <property type="taxonomic scope" value="Eukaryota"/>
</dbReference>
<dbReference type="SMART" id="SM00360">
    <property type="entry name" value="RRM"/>
    <property type="match status" value="2"/>
</dbReference>
<dbReference type="InterPro" id="IPR034393">
    <property type="entry name" value="TatSF1-like"/>
</dbReference>